<keyword evidence="4" id="KW-0406">Ion transport</keyword>
<dbReference type="InterPro" id="IPR007274">
    <property type="entry name" value="Cop_transporter"/>
</dbReference>
<dbReference type="PANTHER" id="PTHR12483">
    <property type="entry name" value="SOLUTE CARRIER FAMILY 31 COPPER TRANSPORTERS"/>
    <property type="match status" value="1"/>
</dbReference>
<dbReference type="PANTHER" id="PTHR12483:SF85">
    <property type="entry name" value="COPPER TRANSPORT PROTEIN"/>
    <property type="match status" value="1"/>
</dbReference>
<evidence type="ECO:0000256" key="1">
    <source>
        <dbReference type="ARBA" id="ARBA00004370"/>
    </source>
</evidence>
<evidence type="ECO:0000256" key="6">
    <source>
        <dbReference type="ARBA" id="ARBA00023136"/>
    </source>
</evidence>
<comment type="caution">
    <text evidence="8">The sequence shown here is derived from an EMBL/GenBank/DDBJ whole genome shotgun (WGS) entry which is preliminary data.</text>
</comment>
<evidence type="ECO:0000313" key="8">
    <source>
        <dbReference type="EMBL" id="MED6175590.1"/>
    </source>
</evidence>
<keyword evidence="4" id="KW-0187">Copper transport</keyword>
<keyword evidence="6 7" id="KW-0472">Membrane</keyword>
<name>A0ABU6VPP8_9FABA</name>
<dbReference type="Proteomes" id="UP001341840">
    <property type="component" value="Unassembled WGS sequence"/>
</dbReference>
<dbReference type="EMBL" id="JASCZI010152178">
    <property type="protein sequence ID" value="MED6175590.1"/>
    <property type="molecule type" value="Genomic_DNA"/>
</dbReference>
<evidence type="ECO:0000256" key="3">
    <source>
        <dbReference type="ARBA" id="ARBA00022692"/>
    </source>
</evidence>
<keyword evidence="4" id="KW-0813">Transport</keyword>
<reference evidence="8 9" key="1">
    <citation type="journal article" date="2023" name="Plants (Basel)">
        <title>Bridging the Gap: Combining Genomics and Transcriptomics Approaches to Understand Stylosanthes scabra, an Orphan Legume from the Brazilian Caatinga.</title>
        <authorList>
            <person name="Ferreira-Neto J.R.C."/>
            <person name="da Silva M.D."/>
            <person name="Binneck E."/>
            <person name="de Melo N.F."/>
            <person name="da Silva R.H."/>
            <person name="de Melo A.L.T.M."/>
            <person name="Pandolfi V."/>
            <person name="Bustamante F.O."/>
            <person name="Brasileiro-Vidal A.C."/>
            <person name="Benko-Iseppon A.M."/>
        </authorList>
    </citation>
    <scope>NUCLEOTIDE SEQUENCE [LARGE SCALE GENOMIC DNA]</scope>
    <source>
        <tissue evidence="8">Leaves</tissue>
    </source>
</reference>
<feature type="transmembrane region" description="Helical" evidence="7">
    <location>
        <begin position="91"/>
        <end position="110"/>
    </location>
</feature>
<evidence type="ECO:0000313" key="9">
    <source>
        <dbReference type="Proteomes" id="UP001341840"/>
    </source>
</evidence>
<evidence type="ECO:0008006" key="10">
    <source>
        <dbReference type="Google" id="ProtNLM"/>
    </source>
</evidence>
<evidence type="ECO:0000256" key="7">
    <source>
        <dbReference type="SAM" id="Phobius"/>
    </source>
</evidence>
<evidence type="ECO:0000256" key="4">
    <source>
        <dbReference type="ARBA" id="ARBA00022796"/>
    </source>
</evidence>
<evidence type="ECO:0000256" key="5">
    <source>
        <dbReference type="ARBA" id="ARBA00022989"/>
    </source>
</evidence>
<gene>
    <name evidence="8" type="ORF">PIB30_079821</name>
</gene>
<comment type="subcellular location">
    <subcellularLocation>
        <location evidence="1">Membrane</location>
    </subcellularLocation>
</comment>
<keyword evidence="5 7" id="KW-1133">Transmembrane helix</keyword>
<evidence type="ECO:0000256" key="2">
    <source>
        <dbReference type="ARBA" id="ARBA00006921"/>
    </source>
</evidence>
<proteinExistence type="inferred from homology"/>
<feature type="transmembrane region" description="Helical" evidence="7">
    <location>
        <begin position="58"/>
        <end position="79"/>
    </location>
</feature>
<accession>A0ABU6VPP8</accession>
<keyword evidence="9" id="KW-1185">Reference proteome</keyword>
<protein>
    <recommendedName>
        <fullName evidence="10">Copper transporter</fullName>
    </recommendedName>
</protein>
<feature type="transmembrane region" description="Helical" evidence="7">
    <location>
        <begin position="29"/>
        <end position="51"/>
    </location>
</feature>
<sequence length="124" mass="13745">MQETMDMPNMPNMTDNGTVLFSGWPNHSAGMYTLALFSVFFLSLGMEIFSFEPPVRHPALGVAVQFVVYCFFRISFVYLEMLLVMSSNVGILIAVVLGHSLGILAMFRAISIANRESSGLEQKV</sequence>
<keyword evidence="3 7" id="KW-0812">Transmembrane</keyword>
<keyword evidence="4" id="KW-0186">Copper</keyword>
<organism evidence="8 9">
    <name type="scientific">Stylosanthes scabra</name>
    <dbReference type="NCBI Taxonomy" id="79078"/>
    <lineage>
        <taxon>Eukaryota</taxon>
        <taxon>Viridiplantae</taxon>
        <taxon>Streptophyta</taxon>
        <taxon>Embryophyta</taxon>
        <taxon>Tracheophyta</taxon>
        <taxon>Spermatophyta</taxon>
        <taxon>Magnoliopsida</taxon>
        <taxon>eudicotyledons</taxon>
        <taxon>Gunneridae</taxon>
        <taxon>Pentapetalae</taxon>
        <taxon>rosids</taxon>
        <taxon>fabids</taxon>
        <taxon>Fabales</taxon>
        <taxon>Fabaceae</taxon>
        <taxon>Papilionoideae</taxon>
        <taxon>50 kb inversion clade</taxon>
        <taxon>dalbergioids sensu lato</taxon>
        <taxon>Dalbergieae</taxon>
        <taxon>Pterocarpus clade</taxon>
        <taxon>Stylosanthes</taxon>
    </lineage>
</organism>
<comment type="similarity">
    <text evidence="2">Belongs to the copper transporter (Ctr) (TC 1.A.56) family. SLC31A subfamily.</text>
</comment>